<feature type="coiled-coil region" evidence="1">
    <location>
        <begin position="92"/>
        <end position="119"/>
    </location>
</feature>
<reference evidence="2 3" key="1">
    <citation type="submission" date="2018-11" db="EMBL/GenBank/DDBJ databases">
        <authorList>
            <consortium name="Pathogen Informatics"/>
        </authorList>
    </citation>
    <scope>NUCLEOTIDE SEQUENCE [LARGE SCALE GENOMIC DNA]</scope>
</reference>
<keyword evidence="1" id="KW-0175">Coiled coil</keyword>
<accession>A0A3P7P040</accession>
<name>A0A3P7P040_DIBLA</name>
<protein>
    <submittedName>
        <fullName evidence="2">Uncharacterized protein</fullName>
    </submittedName>
</protein>
<dbReference type="AlphaFoldDB" id="A0A3P7P040"/>
<evidence type="ECO:0000313" key="2">
    <source>
        <dbReference type="EMBL" id="VDN14209.1"/>
    </source>
</evidence>
<organism evidence="2 3">
    <name type="scientific">Dibothriocephalus latus</name>
    <name type="common">Fish tapeworm</name>
    <name type="synonym">Diphyllobothrium latum</name>
    <dbReference type="NCBI Taxonomy" id="60516"/>
    <lineage>
        <taxon>Eukaryota</taxon>
        <taxon>Metazoa</taxon>
        <taxon>Spiralia</taxon>
        <taxon>Lophotrochozoa</taxon>
        <taxon>Platyhelminthes</taxon>
        <taxon>Cestoda</taxon>
        <taxon>Eucestoda</taxon>
        <taxon>Diphyllobothriidea</taxon>
        <taxon>Diphyllobothriidae</taxon>
        <taxon>Dibothriocephalus</taxon>
    </lineage>
</organism>
<dbReference type="EMBL" id="UYRU01058595">
    <property type="protein sequence ID" value="VDN14209.1"/>
    <property type="molecule type" value="Genomic_DNA"/>
</dbReference>
<keyword evidence="3" id="KW-1185">Reference proteome</keyword>
<evidence type="ECO:0000256" key="1">
    <source>
        <dbReference type="SAM" id="Coils"/>
    </source>
</evidence>
<dbReference type="Proteomes" id="UP000281553">
    <property type="component" value="Unassembled WGS sequence"/>
</dbReference>
<sequence>MLPLLRTKSALILRITDETLSLRLFNRTLVEDNLRWGKFLRNFNASSVLQRIAIMDNISEVLRKVKAKTARRARQEVMHVTRSSLIAFESMRTALQKELDRLAFRAEKKQKELEATIQEQLSPKFCIMTS</sequence>
<dbReference type="OrthoDB" id="10665301at2759"/>
<gene>
    <name evidence="2" type="ORF">DILT_LOCUS10040</name>
</gene>
<proteinExistence type="predicted"/>
<evidence type="ECO:0000313" key="3">
    <source>
        <dbReference type="Proteomes" id="UP000281553"/>
    </source>
</evidence>